<comment type="caution">
    <text evidence="1">The sequence shown here is derived from an EMBL/GenBank/DDBJ whole genome shotgun (WGS) entry which is preliminary data.</text>
</comment>
<dbReference type="EMBL" id="AGYR01000004">
    <property type="protein sequence ID" value="ENZ19547.1"/>
    <property type="molecule type" value="Genomic_DNA"/>
</dbReference>
<protein>
    <submittedName>
        <fullName evidence="1">Uncharacterized protein</fullName>
    </submittedName>
</protein>
<organism evidence="1 2">
    <name type="scientific">[Clostridium] clostridioforme 90A8</name>
    <dbReference type="NCBI Taxonomy" id="999408"/>
    <lineage>
        <taxon>Bacteria</taxon>
        <taxon>Bacillati</taxon>
        <taxon>Bacillota</taxon>
        <taxon>Clostridia</taxon>
        <taxon>Lachnospirales</taxon>
        <taxon>Lachnospiraceae</taxon>
        <taxon>Enterocloster</taxon>
    </lineage>
</organism>
<evidence type="ECO:0000313" key="1">
    <source>
        <dbReference type="EMBL" id="ENZ19547.1"/>
    </source>
</evidence>
<gene>
    <name evidence="1" type="ORF">HMPREF1090_00455</name>
</gene>
<sequence>MPLYYEGVGKKRQQVWESGLSYTAAKSRKAKIELEQANSEQHPPPQKKRI</sequence>
<proteinExistence type="predicted"/>
<dbReference type="AlphaFoldDB" id="A0A0E2HGB3"/>
<evidence type="ECO:0000313" key="2">
    <source>
        <dbReference type="Proteomes" id="UP000013085"/>
    </source>
</evidence>
<accession>A0A0E2HGB3</accession>
<dbReference type="HOGENOM" id="CLU_3116325_0_0_9"/>
<dbReference type="Proteomes" id="UP000013085">
    <property type="component" value="Unassembled WGS sequence"/>
</dbReference>
<reference evidence="1 2" key="1">
    <citation type="submission" date="2013-01" db="EMBL/GenBank/DDBJ databases">
        <title>The Genome Sequence of Clostridium clostridioforme 90A8.</title>
        <authorList>
            <consortium name="The Broad Institute Genome Sequencing Platform"/>
            <person name="Earl A."/>
            <person name="Ward D."/>
            <person name="Feldgarden M."/>
            <person name="Gevers D."/>
            <person name="Courvalin P."/>
            <person name="Lambert T."/>
            <person name="Walker B."/>
            <person name="Young S.K."/>
            <person name="Zeng Q."/>
            <person name="Gargeya S."/>
            <person name="Fitzgerald M."/>
            <person name="Haas B."/>
            <person name="Abouelleil A."/>
            <person name="Alvarado L."/>
            <person name="Arachchi H.M."/>
            <person name="Berlin A.M."/>
            <person name="Chapman S.B."/>
            <person name="Dewar J."/>
            <person name="Goldberg J."/>
            <person name="Griggs A."/>
            <person name="Gujja S."/>
            <person name="Hansen M."/>
            <person name="Howarth C."/>
            <person name="Imamovic A."/>
            <person name="Larimer J."/>
            <person name="McCowan C."/>
            <person name="Murphy C."/>
            <person name="Neiman D."/>
            <person name="Pearson M."/>
            <person name="Priest M."/>
            <person name="Roberts A."/>
            <person name="Saif S."/>
            <person name="Shea T."/>
            <person name="Sisk P."/>
            <person name="Sykes S."/>
            <person name="Wortman J."/>
            <person name="Nusbaum C."/>
            <person name="Birren B."/>
        </authorList>
    </citation>
    <scope>NUCLEOTIDE SEQUENCE [LARGE SCALE GENOMIC DNA]</scope>
    <source>
        <strain evidence="1 2">90A8</strain>
    </source>
</reference>
<name>A0A0E2HGB3_9FIRM</name>